<name>A0A9W9I008_9EURO</name>
<dbReference type="PANTHER" id="PTHR48081">
    <property type="entry name" value="AB HYDROLASE SUPERFAMILY PROTEIN C4A8.06C"/>
    <property type="match status" value="1"/>
</dbReference>
<dbReference type="GO" id="GO:0017000">
    <property type="term" value="P:antibiotic biosynthetic process"/>
    <property type="evidence" value="ECO:0007669"/>
    <property type="project" value="UniProtKB-ARBA"/>
</dbReference>
<reference evidence="5" key="1">
    <citation type="submission" date="2022-11" db="EMBL/GenBank/DDBJ databases">
        <authorList>
            <person name="Petersen C."/>
        </authorList>
    </citation>
    <scope>NUCLEOTIDE SEQUENCE</scope>
    <source>
        <strain evidence="5">IBT 21917</strain>
    </source>
</reference>
<feature type="active site" evidence="3">
    <location>
        <position position="196"/>
    </location>
</feature>
<evidence type="ECO:0000259" key="4">
    <source>
        <dbReference type="Pfam" id="PF07859"/>
    </source>
</evidence>
<dbReference type="InterPro" id="IPR013094">
    <property type="entry name" value="AB_hydrolase_3"/>
</dbReference>
<dbReference type="Pfam" id="PF07859">
    <property type="entry name" value="Abhydrolase_3"/>
    <property type="match status" value="1"/>
</dbReference>
<reference evidence="5" key="2">
    <citation type="journal article" date="2023" name="IMA Fungus">
        <title>Comparative genomic study of the Penicillium genus elucidates a diverse pangenome and 15 lateral gene transfer events.</title>
        <authorList>
            <person name="Petersen C."/>
            <person name="Sorensen T."/>
            <person name="Nielsen M.R."/>
            <person name="Sondergaard T.E."/>
            <person name="Sorensen J.L."/>
            <person name="Fitzpatrick D.A."/>
            <person name="Frisvad J.C."/>
            <person name="Nielsen K.L."/>
        </authorList>
    </citation>
    <scope>NUCLEOTIDE SEQUENCE</scope>
    <source>
        <strain evidence="5">IBT 21917</strain>
    </source>
</reference>
<evidence type="ECO:0000313" key="5">
    <source>
        <dbReference type="EMBL" id="KAJ5162112.1"/>
    </source>
</evidence>
<proteinExistence type="inferred from homology"/>
<evidence type="ECO:0000313" key="6">
    <source>
        <dbReference type="Proteomes" id="UP001146351"/>
    </source>
</evidence>
<comment type="similarity">
    <text evidence="1">Belongs to the 'GDXG' lipolytic enzyme family.</text>
</comment>
<dbReference type="EMBL" id="JAPQKO010000005">
    <property type="protein sequence ID" value="KAJ5162112.1"/>
    <property type="molecule type" value="Genomic_DNA"/>
</dbReference>
<feature type="domain" description="Alpha/beta hydrolase fold-3" evidence="4">
    <location>
        <begin position="116"/>
        <end position="334"/>
    </location>
</feature>
<keyword evidence="6" id="KW-1185">Reference proteome</keyword>
<dbReference type="Proteomes" id="UP001146351">
    <property type="component" value="Unassembled WGS sequence"/>
</dbReference>
<dbReference type="GO" id="GO:0016787">
    <property type="term" value="F:hydrolase activity"/>
    <property type="evidence" value="ECO:0007669"/>
    <property type="project" value="UniProtKB-KW"/>
</dbReference>
<dbReference type="GO" id="GO:0072330">
    <property type="term" value="P:monocarboxylic acid biosynthetic process"/>
    <property type="evidence" value="ECO:0007669"/>
    <property type="project" value="UniProtKB-ARBA"/>
</dbReference>
<dbReference type="InterPro" id="IPR033140">
    <property type="entry name" value="Lipase_GDXG_put_SER_AS"/>
</dbReference>
<protein>
    <recommendedName>
        <fullName evidence="4">Alpha/beta hydrolase fold-3 domain-containing protein</fullName>
    </recommendedName>
</protein>
<dbReference type="Gene3D" id="3.40.50.1820">
    <property type="entry name" value="alpha/beta hydrolase"/>
    <property type="match status" value="1"/>
</dbReference>
<sequence length="369" mass="41534">MPSTESVAALLTLPFYTVAYIQPRRRQNRDWTYRQAILNTYLKVCLHTFTFLRLQPSLSLKPGVEGDRFALVEPGHPILYTGAAEDHEVKPATIGGTWYPRPFSSDPTLPAAYSVVLHLHGGSYIIGDGRTVSCHFLAKNLLAYTPSRYVFCPQYRLAGNANCRFPAQLQDAISAYSYLLHTLGIPASRIVLSGDSSGGHLALGLLRHMTQLEDAALLPKPKCIWLWSPQCDVPAATDTEAWKQNSNYPTDYIPSTFPAWGSKHFLAGLEITKAIEPYGAPIKHPFPLPSPVLIISGGQEVLFQEHREITKRFLRIPQNVPLVKLYVEETVPHDLLMIGWVFNFRKEARRCCMKAGEFLDHVHRESQRR</sequence>
<dbReference type="SUPFAM" id="SSF53474">
    <property type="entry name" value="alpha/beta-Hydrolases"/>
    <property type="match status" value="1"/>
</dbReference>
<gene>
    <name evidence="5" type="ORF">N7492_007504</name>
</gene>
<comment type="caution">
    <text evidence="5">The sequence shown here is derived from an EMBL/GenBank/DDBJ whole genome shotgun (WGS) entry which is preliminary data.</text>
</comment>
<organism evidence="5 6">
    <name type="scientific">Penicillium capsulatum</name>
    <dbReference type="NCBI Taxonomy" id="69766"/>
    <lineage>
        <taxon>Eukaryota</taxon>
        <taxon>Fungi</taxon>
        <taxon>Dikarya</taxon>
        <taxon>Ascomycota</taxon>
        <taxon>Pezizomycotina</taxon>
        <taxon>Eurotiomycetes</taxon>
        <taxon>Eurotiomycetidae</taxon>
        <taxon>Eurotiales</taxon>
        <taxon>Aspergillaceae</taxon>
        <taxon>Penicillium</taxon>
    </lineage>
</organism>
<dbReference type="InterPro" id="IPR050300">
    <property type="entry name" value="GDXG_lipolytic_enzyme"/>
</dbReference>
<keyword evidence="2" id="KW-0378">Hydrolase</keyword>
<dbReference type="PROSITE" id="PS01174">
    <property type="entry name" value="LIPASE_GDXG_SER"/>
    <property type="match status" value="1"/>
</dbReference>
<dbReference type="AlphaFoldDB" id="A0A9W9I008"/>
<accession>A0A9W9I008</accession>
<dbReference type="OrthoDB" id="2152029at2759"/>
<evidence type="ECO:0000256" key="1">
    <source>
        <dbReference type="ARBA" id="ARBA00010515"/>
    </source>
</evidence>
<evidence type="ECO:0000256" key="3">
    <source>
        <dbReference type="PROSITE-ProRule" id="PRU10038"/>
    </source>
</evidence>
<dbReference type="PANTHER" id="PTHR48081:SF8">
    <property type="entry name" value="ALPHA_BETA HYDROLASE FOLD-3 DOMAIN-CONTAINING PROTEIN-RELATED"/>
    <property type="match status" value="1"/>
</dbReference>
<dbReference type="InterPro" id="IPR029058">
    <property type="entry name" value="AB_hydrolase_fold"/>
</dbReference>
<evidence type="ECO:0000256" key="2">
    <source>
        <dbReference type="ARBA" id="ARBA00022801"/>
    </source>
</evidence>